<evidence type="ECO:0000256" key="1">
    <source>
        <dbReference type="ARBA" id="ARBA00004651"/>
    </source>
</evidence>
<dbReference type="InterPro" id="IPR005496">
    <property type="entry name" value="Integral_membrane_TerC"/>
</dbReference>
<organism evidence="12 13">
    <name type="scientific">Neopusillimonas maritima</name>
    <dbReference type="NCBI Taxonomy" id="2026239"/>
    <lineage>
        <taxon>Bacteria</taxon>
        <taxon>Pseudomonadati</taxon>
        <taxon>Pseudomonadota</taxon>
        <taxon>Betaproteobacteria</taxon>
        <taxon>Burkholderiales</taxon>
        <taxon>Alcaligenaceae</taxon>
        <taxon>Neopusillimonas</taxon>
    </lineage>
</organism>
<sequence>METFGFDWLGDPAAWVGLATLIVLEVVLGIDNLIFIAILVDKLPPHQQDRARIMGLSLALIMRLALLTLMSWMIKLTQPLFSLGPVDFSGRDLILILGGFFLLFKGTLELHERIEGRAQHASGARLHASFGLIVTQIIILDAVFSIDAVITAVGMVEQLSVMMVAVVFAIGVMLFASKPLTKFVNAHPTVVVLCLGFLLMIGFSLVIEGFGFHVPKGYLYAAIGFSVLIEALNQVARRNLKKEEQHRPMRERTAEGIMRMLGRKPLIGPEQPQTDKAAPAAAQVFGEEERNMVSGVLTLADRNIHSIMTPRNDVSWINLDDSPDDIRQQIIKTPHSFFPVCRGSLDEVIGIGRAKELLTDILTSGNVKLSRLRDPLIVHESIGALRLMETLKRSRGQLVLVTDEFGTIEGVVTPIDVFEAIAGEFPDEDESPDIIQEDENRWKVDGAADIHHLEQVLATDGLVNDEEGYSTLAGYLLGRFGHLPAPGDACELERPHARFTFKVLRLEGRRIATVLVERSPVMPDSDAASEAS</sequence>
<dbReference type="PROSITE" id="PS51371">
    <property type="entry name" value="CBS"/>
    <property type="match status" value="2"/>
</dbReference>
<evidence type="ECO:0000256" key="3">
    <source>
        <dbReference type="ARBA" id="ARBA00022475"/>
    </source>
</evidence>
<dbReference type="RefSeq" id="WP_119516245.1">
    <property type="nucleotide sequence ID" value="NZ_NQYH01000007.1"/>
</dbReference>
<dbReference type="PANTHER" id="PTHR22777:SF15">
    <property type="entry name" value="UPF0053 INNER MEMBRANE PROTEIN YOAE"/>
    <property type="match status" value="1"/>
</dbReference>
<dbReference type="InterPro" id="IPR044751">
    <property type="entry name" value="Ion_transp-like_CBS"/>
</dbReference>
<keyword evidence="8 10" id="KW-0472">Membrane</keyword>
<feature type="transmembrane region" description="Helical" evidence="10">
    <location>
        <begin position="93"/>
        <end position="110"/>
    </location>
</feature>
<dbReference type="GO" id="GO:0005886">
    <property type="term" value="C:plasma membrane"/>
    <property type="evidence" value="ECO:0007669"/>
    <property type="project" value="UniProtKB-SubCell"/>
</dbReference>
<dbReference type="OrthoDB" id="9805314at2"/>
<dbReference type="Pfam" id="PF03471">
    <property type="entry name" value="CorC_HlyC"/>
    <property type="match status" value="1"/>
</dbReference>
<keyword evidence="4 10" id="KW-0812">Transmembrane</keyword>
<keyword evidence="7 9" id="KW-0129">CBS domain</keyword>
<dbReference type="Pfam" id="PF03741">
    <property type="entry name" value="TerC"/>
    <property type="match status" value="1"/>
</dbReference>
<dbReference type="SUPFAM" id="SSF54631">
    <property type="entry name" value="CBS-domain pair"/>
    <property type="match status" value="1"/>
</dbReference>
<protein>
    <recommendedName>
        <fullName evidence="11">CBS domain-containing protein</fullName>
    </recommendedName>
</protein>
<dbReference type="InterPro" id="IPR036318">
    <property type="entry name" value="FAD-bd_PCMH-like_sf"/>
</dbReference>
<evidence type="ECO:0000256" key="7">
    <source>
        <dbReference type="ARBA" id="ARBA00023122"/>
    </source>
</evidence>
<evidence type="ECO:0000256" key="8">
    <source>
        <dbReference type="ARBA" id="ARBA00023136"/>
    </source>
</evidence>
<feature type="transmembrane region" description="Helical" evidence="10">
    <location>
        <begin position="52"/>
        <end position="73"/>
    </location>
</feature>
<evidence type="ECO:0000256" key="5">
    <source>
        <dbReference type="ARBA" id="ARBA00022737"/>
    </source>
</evidence>
<feature type="transmembrane region" description="Helical" evidence="10">
    <location>
        <begin position="12"/>
        <end position="40"/>
    </location>
</feature>
<evidence type="ECO:0000256" key="10">
    <source>
        <dbReference type="SAM" id="Phobius"/>
    </source>
</evidence>
<keyword evidence="5" id="KW-0677">Repeat</keyword>
<comment type="subcellular location">
    <subcellularLocation>
        <location evidence="1">Cell membrane</location>
        <topology evidence="1">Multi-pass membrane protein</topology>
    </subcellularLocation>
</comment>
<dbReference type="Gene3D" id="3.30.465.10">
    <property type="match status" value="1"/>
</dbReference>
<dbReference type="GO" id="GO:0050660">
    <property type="term" value="F:flavin adenine dinucleotide binding"/>
    <property type="evidence" value="ECO:0007669"/>
    <property type="project" value="InterPro"/>
</dbReference>
<evidence type="ECO:0000256" key="2">
    <source>
        <dbReference type="ARBA" id="ARBA00006337"/>
    </source>
</evidence>
<evidence type="ECO:0000313" key="13">
    <source>
        <dbReference type="Proteomes" id="UP000266206"/>
    </source>
</evidence>
<gene>
    <name evidence="12" type="ORF">CJP73_09345</name>
</gene>
<accession>A0A3A1YTT9</accession>
<name>A0A3A1YTT9_9BURK</name>
<dbReference type="SUPFAM" id="SSF56176">
    <property type="entry name" value="FAD-binding/transporter-associated domain-like"/>
    <property type="match status" value="1"/>
</dbReference>
<comment type="similarity">
    <text evidence="2">Belongs to the UPF0053 family.</text>
</comment>
<dbReference type="InterPro" id="IPR016169">
    <property type="entry name" value="FAD-bd_PCMH_sub2"/>
</dbReference>
<dbReference type="Gene3D" id="3.10.580.10">
    <property type="entry name" value="CBS-domain"/>
    <property type="match status" value="1"/>
</dbReference>
<dbReference type="InterPro" id="IPR005170">
    <property type="entry name" value="Transptr-assoc_dom"/>
</dbReference>
<dbReference type="SMART" id="SM01091">
    <property type="entry name" value="CorC_HlyC"/>
    <property type="match status" value="1"/>
</dbReference>
<proteinExistence type="inferred from homology"/>
<keyword evidence="3" id="KW-1003">Cell membrane</keyword>
<keyword evidence="6 10" id="KW-1133">Transmembrane helix</keyword>
<feature type="transmembrane region" description="Helical" evidence="10">
    <location>
        <begin position="189"/>
        <end position="212"/>
    </location>
</feature>
<feature type="transmembrane region" description="Helical" evidence="10">
    <location>
        <begin position="130"/>
        <end position="153"/>
    </location>
</feature>
<dbReference type="EMBL" id="NQYH01000007">
    <property type="protein sequence ID" value="RIY40659.1"/>
    <property type="molecule type" value="Genomic_DNA"/>
</dbReference>
<evidence type="ECO:0000256" key="6">
    <source>
        <dbReference type="ARBA" id="ARBA00022989"/>
    </source>
</evidence>
<reference evidence="12 13" key="1">
    <citation type="submission" date="2017-08" db="EMBL/GenBank/DDBJ databases">
        <title>Pusillimonas indicus sp. nov., a member of the family Alcaligenaceae isolated from surface seawater.</title>
        <authorList>
            <person name="Li J."/>
        </authorList>
    </citation>
    <scope>NUCLEOTIDE SEQUENCE [LARGE SCALE GENOMIC DNA]</scope>
    <source>
        <strain evidence="12 13">L52-1-41</strain>
    </source>
</reference>
<dbReference type="CDD" id="cd04590">
    <property type="entry name" value="CBS_pair_CorC_HlyC_assoc"/>
    <property type="match status" value="1"/>
</dbReference>
<feature type="domain" description="CBS" evidence="11">
    <location>
        <begin position="371"/>
        <end position="428"/>
    </location>
</feature>
<evidence type="ECO:0000313" key="12">
    <source>
        <dbReference type="EMBL" id="RIY40659.1"/>
    </source>
</evidence>
<comment type="caution">
    <text evidence="12">The sequence shown here is derived from an EMBL/GenBank/DDBJ whole genome shotgun (WGS) entry which is preliminary data.</text>
</comment>
<evidence type="ECO:0000256" key="9">
    <source>
        <dbReference type="PROSITE-ProRule" id="PRU00703"/>
    </source>
</evidence>
<dbReference type="AlphaFoldDB" id="A0A3A1YTT9"/>
<evidence type="ECO:0000256" key="4">
    <source>
        <dbReference type="ARBA" id="ARBA00022692"/>
    </source>
</evidence>
<dbReference type="Proteomes" id="UP000266206">
    <property type="component" value="Unassembled WGS sequence"/>
</dbReference>
<feature type="transmembrane region" description="Helical" evidence="10">
    <location>
        <begin position="159"/>
        <end position="177"/>
    </location>
</feature>
<feature type="domain" description="CBS" evidence="11">
    <location>
        <begin position="308"/>
        <end position="369"/>
    </location>
</feature>
<evidence type="ECO:0000259" key="11">
    <source>
        <dbReference type="PROSITE" id="PS51371"/>
    </source>
</evidence>
<dbReference type="InterPro" id="IPR000644">
    <property type="entry name" value="CBS_dom"/>
</dbReference>
<dbReference type="InterPro" id="IPR046342">
    <property type="entry name" value="CBS_dom_sf"/>
</dbReference>
<dbReference type="Pfam" id="PF00571">
    <property type="entry name" value="CBS"/>
    <property type="match status" value="1"/>
</dbReference>
<dbReference type="PANTHER" id="PTHR22777">
    <property type="entry name" value="HEMOLYSIN-RELATED"/>
    <property type="match status" value="1"/>
</dbReference>